<keyword evidence="5" id="KW-0067">ATP-binding</keyword>
<keyword evidence="9" id="KW-1185">Reference proteome</keyword>
<feature type="region of interest" description="Disordered" evidence="6">
    <location>
        <begin position="463"/>
        <end position="490"/>
    </location>
</feature>
<keyword evidence="2" id="KW-0808">Transferase</keyword>
<feature type="region of interest" description="Disordered" evidence="6">
    <location>
        <begin position="502"/>
        <end position="531"/>
    </location>
</feature>
<dbReference type="Gene3D" id="3.40.1190.20">
    <property type="match status" value="2"/>
</dbReference>
<keyword evidence="3" id="KW-0547">Nucleotide-binding</keyword>
<evidence type="ECO:0000256" key="2">
    <source>
        <dbReference type="ARBA" id="ARBA00022679"/>
    </source>
</evidence>
<comment type="caution">
    <text evidence="8">The sequence shown here is derived from an EMBL/GenBank/DDBJ whole genome shotgun (WGS) entry which is preliminary data.</text>
</comment>
<comment type="similarity">
    <text evidence="1">Belongs to the carbohydrate kinase PfkB family.</text>
</comment>
<dbReference type="PANTHER" id="PTHR43085">
    <property type="entry name" value="HEXOKINASE FAMILY MEMBER"/>
    <property type="match status" value="1"/>
</dbReference>
<dbReference type="PANTHER" id="PTHR43085:SF1">
    <property type="entry name" value="PSEUDOURIDINE KINASE-RELATED"/>
    <property type="match status" value="1"/>
</dbReference>
<dbReference type="InterPro" id="IPR029056">
    <property type="entry name" value="Ribokinase-like"/>
</dbReference>
<dbReference type="GO" id="GO:0016301">
    <property type="term" value="F:kinase activity"/>
    <property type="evidence" value="ECO:0007669"/>
    <property type="project" value="UniProtKB-KW"/>
</dbReference>
<feature type="region of interest" description="Disordered" evidence="6">
    <location>
        <begin position="127"/>
        <end position="158"/>
    </location>
</feature>
<evidence type="ECO:0000256" key="5">
    <source>
        <dbReference type="ARBA" id="ARBA00022840"/>
    </source>
</evidence>
<evidence type="ECO:0000256" key="6">
    <source>
        <dbReference type="SAM" id="MobiDB-lite"/>
    </source>
</evidence>
<dbReference type="Proteomes" id="UP001611548">
    <property type="component" value="Unassembled WGS sequence"/>
</dbReference>
<protein>
    <submittedName>
        <fullName evidence="8">Sugar kinase</fullName>
    </submittedName>
</protein>
<evidence type="ECO:0000313" key="9">
    <source>
        <dbReference type="Proteomes" id="UP001611548"/>
    </source>
</evidence>
<dbReference type="InterPro" id="IPR011611">
    <property type="entry name" value="PfkB_dom"/>
</dbReference>
<dbReference type="SUPFAM" id="SSF53613">
    <property type="entry name" value="Ribokinase-like"/>
    <property type="match status" value="2"/>
</dbReference>
<name>A0ABW7USC9_9ACTN</name>
<dbReference type="InterPro" id="IPR050306">
    <property type="entry name" value="PfkB_Carbo_kinase"/>
</dbReference>
<organism evidence="8 9">
    <name type="scientific">Streptomyces pathocidini</name>
    <dbReference type="NCBI Taxonomy" id="1650571"/>
    <lineage>
        <taxon>Bacteria</taxon>
        <taxon>Bacillati</taxon>
        <taxon>Actinomycetota</taxon>
        <taxon>Actinomycetes</taxon>
        <taxon>Kitasatosporales</taxon>
        <taxon>Streptomycetaceae</taxon>
        <taxon>Streptomyces</taxon>
    </lineage>
</organism>
<accession>A0ABW7USC9</accession>
<evidence type="ECO:0000259" key="7">
    <source>
        <dbReference type="Pfam" id="PF00294"/>
    </source>
</evidence>
<reference evidence="8 9" key="1">
    <citation type="submission" date="2024-10" db="EMBL/GenBank/DDBJ databases">
        <title>The Natural Products Discovery Center: Release of the First 8490 Sequenced Strains for Exploring Actinobacteria Biosynthetic Diversity.</title>
        <authorList>
            <person name="Kalkreuter E."/>
            <person name="Kautsar S.A."/>
            <person name="Yang D."/>
            <person name="Bader C.D."/>
            <person name="Teijaro C.N."/>
            <person name="Fluegel L."/>
            <person name="Davis C.M."/>
            <person name="Simpson J.R."/>
            <person name="Lauterbach L."/>
            <person name="Steele A.D."/>
            <person name="Gui C."/>
            <person name="Meng S."/>
            <person name="Li G."/>
            <person name="Viehrig K."/>
            <person name="Ye F."/>
            <person name="Su P."/>
            <person name="Kiefer A.F."/>
            <person name="Nichols A."/>
            <person name="Cepeda A.J."/>
            <person name="Yan W."/>
            <person name="Fan B."/>
            <person name="Jiang Y."/>
            <person name="Adhikari A."/>
            <person name="Zheng C.-J."/>
            <person name="Schuster L."/>
            <person name="Cowan T.M."/>
            <person name="Smanski M.J."/>
            <person name="Chevrette M.G."/>
            <person name="De Carvalho L.P.S."/>
            <person name="Shen B."/>
        </authorList>
    </citation>
    <scope>NUCLEOTIDE SEQUENCE [LARGE SCALE GENOMIC DNA]</scope>
    <source>
        <strain evidence="8 9">NPDC020327</strain>
    </source>
</reference>
<keyword evidence="4 8" id="KW-0418">Kinase</keyword>
<dbReference type="RefSeq" id="WP_276202508.1">
    <property type="nucleotide sequence ID" value="NZ_JBIRWE010000006.1"/>
</dbReference>
<dbReference type="EMBL" id="JBIRWE010000006">
    <property type="protein sequence ID" value="MFI1965528.1"/>
    <property type="molecule type" value="Genomic_DNA"/>
</dbReference>
<feature type="compositionally biased region" description="Low complexity" evidence="6">
    <location>
        <begin position="502"/>
        <end position="517"/>
    </location>
</feature>
<proteinExistence type="inferred from homology"/>
<evidence type="ECO:0000256" key="3">
    <source>
        <dbReference type="ARBA" id="ARBA00022741"/>
    </source>
</evidence>
<feature type="domain" description="Carbohydrate kinase PfkB" evidence="7">
    <location>
        <begin position="21"/>
        <end position="114"/>
    </location>
</feature>
<feature type="compositionally biased region" description="Low complexity" evidence="6">
    <location>
        <begin position="475"/>
        <end position="490"/>
    </location>
</feature>
<evidence type="ECO:0000256" key="1">
    <source>
        <dbReference type="ARBA" id="ARBA00010688"/>
    </source>
</evidence>
<dbReference type="CDD" id="cd01166">
    <property type="entry name" value="KdgK"/>
    <property type="match status" value="1"/>
</dbReference>
<evidence type="ECO:0000256" key="4">
    <source>
        <dbReference type="ARBA" id="ARBA00022777"/>
    </source>
</evidence>
<evidence type="ECO:0000313" key="8">
    <source>
        <dbReference type="EMBL" id="MFI1965528.1"/>
    </source>
</evidence>
<gene>
    <name evidence="8" type="ORF">ACH429_15685</name>
</gene>
<dbReference type="Pfam" id="PF00294">
    <property type="entry name" value="PfkB"/>
    <property type="match status" value="2"/>
</dbReference>
<feature type="domain" description="Carbohydrate kinase PfkB" evidence="7">
    <location>
        <begin position="290"/>
        <end position="419"/>
    </location>
</feature>
<sequence length="531" mass="53038">MDRVDGARSAGAAVAAGPGVEVVCLGESMVTFLPTRPGRLADVPAFERGIGGAESNVACTLARAGHAVRWVSRVGADGFGEHLVGRIAAHGVDVADVRRDPHRPTGVYFRTAGERVVSAAVGAEAGSASAGAGSTSAGAGSAPAGEQVVSASAGERGASAAVGEEAHESAVEAPGCAVAEMREEGAHEKEARGEVPGEVGAYEEAPGEVAYYRAGSAAAAMSPALVPRDVAWSGRVLHLSGITAALSDDCLALVRELTAPRPGRPLVSFDVNYRVGLWQAAARRKEAASGNPVPGAAGPRVLLDLARGADLVFVGEDEAEAAWGVRGAEDLRDALPEPGVLVVKQGARGAVAYARQADGTDTITFEPALAVDVVAHVGAGDAFAAGFLSGTLRGLPIAARLRHGHLMAAAALAVPGDLAAPPARAHANRLAALDPAEWAALRLGPGWTGREGEMGAEVTGPVEAGAVETAEPETAETTTVAKTAETESAAVETGAVEMTAAETGAAAAGAETAAVEGDAPGSGPSPEVRTP</sequence>